<dbReference type="AlphaFoldDB" id="A0A314UAZ9"/>
<dbReference type="Proteomes" id="UP000250321">
    <property type="component" value="Unassembled WGS sequence"/>
</dbReference>
<protein>
    <submittedName>
        <fullName evidence="2">Uncharacterized protein</fullName>
    </submittedName>
</protein>
<evidence type="ECO:0000256" key="1">
    <source>
        <dbReference type="SAM" id="MobiDB-lite"/>
    </source>
</evidence>
<evidence type="ECO:0000313" key="3">
    <source>
        <dbReference type="Proteomes" id="UP000250321"/>
    </source>
</evidence>
<sequence>MGPSHSNARGLLEWDCGMDGNELSWGPLMGQEMEVLGRLGASGLRPIFLGPNTGKHKRGNGPLLQLE</sequence>
<name>A0A314UAZ9_PRUYE</name>
<organism evidence="2 3">
    <name type="scientific">Prunus yedoensis var. nudiflora</name>
    <dbReference type="NCBI Taxonomy" id="2094558"/>
    <lineage>
        <taxon>Eukaryota</taxon>
        <taxon>Viridiplantae</taxon>
        <taxon>Streptophyta</taxon>
        <taxon>Embryophyta</taxon>
        <taxon>Tracheophyta</taxon>
        <taxon>Spermatophyta</taxon>
        <taxon>Magnoliopsida</taxon>
        <taxon>eudicotyledons</taxon>
        <taxon>Gunneridae</taxon>
        <taxon>Pentapetalae</taxon>
        <taxon>rosids</taxon>
        <taxon>fabids</taxon>
        <taxon>Rosales</taxon>
        <taxon>Rosaceae</taxon>
        <taxon>Amygdaloideae</taxon>
        <taxon>Amygdaleae</taxon>
        <taxon>Prunus</taxon>
    </lineage>
</organism>
<comment type="caution">
    <text evidence="2">The sequence shown here is derived from an EMBL/GenBank/DDBJ whole genome shotgun (WGS) entry which is preliminary data.</text>
</comment>
<feature type="region of interest" description="Disordered" evidence="1">
    <location>
        <begin position="47"/>
        <end position="67"/>
    </location>
</feature>
<accession>A0A314UAZ9</accession>
<keyword evidence="3" id="KW-1185">Reference proteome</keyword>
<proteinExistence type="predicted"/>
<gene>
    <name evidence="2" type="ORF">Pyn_21503</name>
</gene>
<evidence type="ECO:0000313" key="2">
    <source>
        <dbReference type="EMBL" id="PQM33574.1"/>
    </source>
</evidence>
<reference evidence="2 3" key="1">
    <citation type="submission" date="2018-02" db="EMBL/GenBank/DDBJ databases">
        <title>Draft genome of wild Prunus yedoensis var. nudiflora.</title>
        <authorList>
            <person name="Baek S."/>
            <person name="Kim J.-H."/>
            <person name="Choi K."/>
            <person name="Kim G.-B."/>
            <person name="Cho A."/>
            <person name="Jang H."/>
            <person name="Shin C.-H."/>
            <person name="Yu H.-J."/>
            <person name="Mun J.-H."/>
        </authorList>
    </citation>
    <scope>NUCLEOTIDE SEQUENCE [LARGE SCALE GENOMIC DNA]</scope>
    <source>
        <strain evidence="3">cv. Jeju island</strain>
        <tissue evidence="2">Leaf</tissue>
    </source>
</reference>
<dbReference type="EMBL" id="PJQY01003905">
    <property type="protein sequence ID" value="PQM33574.1"/>
    <property type="molecule type" value="Genomic_DNA"/>
</dbReference>